<keyword evidence="2" id="KW-1185">Reference proteome</keyword>
<proteinExistence type="predicted"/>
<evidence type="ECO:0000313" key="1">
    <source>
        <dbReference type="EMBL" id="CAK9254972.1"/>
    </source>
</evidence>
<gene>
    <name evidence="1" type="ORF">CSSPJE1EN1_LOCUS450</name>
</gene>
<organism evidence="1 2">
    <name type="scientific">Sphagnum jensenii</name>
    <dbReference type="NCBI Taxonomy" id="128206"/>
    <lineage>
        <taxon>Eukaryota</taxon>
        <taxon>Viridiplantae</taxon>
        <taxon>Streptophyta</taxon>
        <taxon>Embryophyta</taxon>
        <taxon>Bryophyta</taxon>
        <taxon>Sphagnophytina</taxon>
        <taxon>Sphagnopsida</taxon>
        <taxon>Sphagnales</taxon>
        <taxon>Sphagnaceae</taxon>
        <taxon>Sphagnum</taxon>
    </lineage>
</organism>
<reference evidence="1 2" key="1">
    <citation type="submission" date="2024-02" db="EMBL/GenBank/DDBJ databases">
        <authorList>
            <consortium name="ELIXIR-Norway"/>
            <consortium name="Elixir Norway"/>
        </authorList>
    </citation>
    <scope>NUCLEOTIDE SEQUENCE [LARGE SCALE GENOMIC DNA]</scope>
</reference>
<dbReference type="EMBL" id="OZ020096">
    <property type="protein sequence ID" value="CAK9254972.1"/>
    <property type="molecule type" value="Genomic_DNA"/>
</dbReference>
<evidence type="ECO:0000313" key="2">
    <source>
        <dbReference type="Proteomes" id="UP001497444"/>
    </source>
</evidence>
<accession>A0ABP0VL97</accession>
<name>A0ABP0VL97_9BRYO</name>
<dbReference type="Proteomes" id="UP001497444">
    <property type="component" value="Chromosome 1"/>
</dbReference>
<protein>
    <submittedName>
        <fullName evidence="1">Uncharacterized protein</fullName>
    </submittedName>
</protein>
<sequence length="90" mass="10444">MYNNYYHNGECTRRELERILAKGFFMLDEIMDYECSSFLVQFDHAFQHTYQHISSVKDDTSAKRLVCYGPHGKQSPIVPTSSCRMPFPAG</sequence>